<evidence type="ECO:0000313" key="2">
    <source>
        <dbReference type="EMBL" id="PZQ53127.1"/>
    </source>
</evidence>
<dbReference type="Pfam" id="PF20091">
    <property type="entry name" value="Abhydrolase_10"/>
    <property type="match status" value="1"/>
</dbReference>
<organism evidence="2 3">
    <name type="scientific">Novosphingobium pentaromativorans</name>
    <dbReference type="NCBI Taxonomy" id="205844"/>
    <lineage>
        <taxon>Bacteria</taxon>
        <taxon>Pseudomonadati</taxon>
        <taxon>Pseudomonadota</taxon>
        <taxon>Alphaproteobacteria</taxon>
        <taxon>Sphingomonadales</taxon>
        <taxon>Sphingomonadaceae</taxon>
        <taxon>Novosphingobium</taxon>
    </lineage>
</organism>
<accession>A0A2W5Q6U7</accession>
<sequence length="464" mass="50357">MPTVDLAAKGYVEEEYFLHGTADAYRRDASGALAVLAGDVPYGTRIIVRRPKDAAKFSGVVHFEPIHPSQGGTSHWVAMSGYMLAHGDIYVAVGLGDDAPSRAISARGPVPTAQSQVLQWFEPQRYGAIRWPQEDGIRYQVMADIGALLRSDRPENPLRGLRVRRMLVGGWSFTGSVQRTFINEGFHDRARLPNGKPVFDGYLIGISSRWNGGGYIPLNSEEAQTRNDDPRRTLKPIDVPVIEFMSEFEVGTGPGPQTPDSDAAVGAHRIYQLGAVVHSASMIDGNPPREKRPNFVQLAAKGYPLAGVKGEDALNSCPLPISDVPHGALARAALDNLRRWAERGTAPPHAPLLAWDGDRIRRDATGNPVGGLPVAEFKVPLASYGPYKGTDLPACTPAKGRPIFVRTNLDRAALKARYGTIGSFTKRYDAEVDAMVAGRWLLPEDGAVLKAKARRDAEAQFAPN</sequence>
<dbReference type="AlphaFoldDB" id="A0A2W5Q6U7"/>
<gene>
    <name evidence="2" type="ORF">DI555_17635</name>
</gene>
<reference evidence="2 3" key="1">
    <citation type="submission" date="2017-08" db="EMBL/GenBank/DDBJ databases">
        <title>Infants hospitalized years apart are colonized by the same room-sourced microbial strains.</title>
        <authorList>
            <person name="Brooks B."/>
            <person name="Olm M.R."/>
            <person name="Firek B.A."/>
            <person name="Baker R."/>
            <person name="Thomas B.C."/>
            <person name="Morowitz M.J."/>
            <person name="Banfield J.F."/>
        </authorList>
    </citation>
    <scope>NUCLEOTIDE SEQUENCE [LARGE SCALE GENOMIC DNA]</scope>
    <source>
        <strain evidence="2">S2_005_002_R2_33</strain>
    </source>
</reference>
<proteinExistence type="predicted"/>
<dbReference type="Proteomes" id="UP000249082">
    <property type="component" value="Unassembled WGS sequence"/>
</dbReference>
<name>A0A2W5Q6U7_9SPHN</name>
<protein>
    <recommendedName>
        <fullName evidence="1">Alpha/beta hydrolase domain-containing protein</fullName>
    </recommendedName>
</protein>
<evidence type="ECO:0000313" key="3">
    <source>
        <dbReference type="Proteomes" id="UP000249082"/>
    </source>
</evidence>
<dbReference type="EMBL" id="QFPX01000018">
    <property type="protein sequence ID" value="PZQ53127.1"/>
    <property type="molecule type" value="Genomic_DNA"/>
</dbReference>
<feature type="domain" description="Alpha/beta hydrolase" evidence="1">
    <location>
        <begin position="4"/>
        <end position="449"/>
    </location>
</feature>
<comment type="caution">
    <text evidence="2">The sequence shown here is derived from an EMBL/GenBank/DDBJ whole genome shotgun (WGS) entry which is preliminary data.</text>
</comment>
<evidence type="ECO:0000259" key="1">
    <source>
        <dbReference type="Pfam" id="PF20091"/>
    </source>
</evidence>
<dbReference type="InterPro" id="IPR045394">
    <property type="entry name" value="Abhydrolase_dom"/>
</dbReference>